<dbReference type="Pfam" id="PF13561">
    <property type="entry name" value="adh_short_C2"/>
    <property type="match status" value="1"/>
</dbReference>
<dbReference type="PRINTS" id="PR00081">
    <property type="entry name" value="GDHRDH"/>
</dbReference>
<dbReference type="PANTHER" id="PTHR42760:SF40">
    <property type="entry name" value="3-OXOACYL-[ACYL-CARRIER-PROTEIN] REDUCTASE, CHLOROPLASTIC"/>
    <property type="match status" value="1"/>
</dbReference>
<dbReference type="NCBIfam" id="NF009466">
    <property type="entry name" value="PRK12826.1-2"/>
    <property type="match status" value="1"/>
</dbReference>
<reference evidence="3 4" key="1">
    <citation type="submission" date="2023-07" db="EMBL/GenBank/DDBJ databases">
        <title>The novel representative of Negativicutes class, Anaeroselena agilis gen. nov. sp. nov.</title>
        <authorList>
            <person name="Prokofeva M.I."/>
            <person name="Elcheninov A.G."/>
            <person name="Klyukina A."/>
            <person name="Kublanov I.V."/>
            <person name="Frolov E.N."/>
            <person name="Podosokorskaya O.A."/>
        </authorList>
    </citation>
    <scope>NUCLEOTIDE SEQUENCE [LARGE SCALE GENOMIC DNA]</scope>
    <source>
        <strain evidence="3 4">4137-cl</strain>
    </source>
</reference>
<comment type="similarity">
    <text evidence="1">Belongs to the short-chain dehydrogenases/reductases (SDR) family.</text>
</comment>
<feature type="domain" description="Ketoreductase" evidence="2">
    <location>
        <begin position="6"/>
        <end position="184"/>
    </location>
</feature>
<dbReference type="InterPro" id="IPR020904">
    <property type="entry name" value="Sc_DH/Rdtase_CS"/>
</dbReference>
<gene>
    <name evidence="3" type="ORF">Q4T40_19680</name>
</gene>
<evidence type="ECO:0000256" key="1">
    <source>
        <dbReference type="ARBA" id="ARBA00006484"/>
    </source>
</evidence>
<dbReference type="RefSeq" id="WP_413781909.1">
    <property type="nucleotide sequence ID" value="NZ_JAUOZS010000001.1"/>
</dbReference>
<organism evidence="3 4">
    <name type="scientific">Anaeroselena agilis</name>
    <dbReference type="NCBI Taxonomy" id="3063788"/>
    <lineage>
        <taxon>Bacteria</taxon>
        <taxon>Bacillati</taxon>
        <taxon>Bacillota</taxon>
        <taxon>Negativicutes</taxon>
        <taxon>Acetonemataceae</taxon>
        <taxon>Anaeroselena</taxon>
    </lineage>
</organism>
<dbReference type="PROSITE" id="PS00061">
    <property type="entry name" value="ADH_SHORT"/>
    <property type="match status" value="1"/>
</dbReference>
<evidence type="ECO:0000313" key="3">
    <source>
        <dbReference type="EMBL" id="MDT8903453.1"/>
    </source>
</evidence>
<accession>A0ABU3P4N9</accession>
<dbReference type="Proteomes" id="UP001254848">
    <property type="component" value="Unassembled WGS sequence"/>
</dbReference>
<evidence type="ECO:0000313" key="4">
    <source>
        <dbReference type="Proteomes" id="UP001254848"/>
    </source>
</evidence>
<dbReference type="InterPro" id="IPR002347">
    <property type="entry name" value="SDR_fam"/>
</dbReference>
<dbReference type="SUPFAM" id="SSF51735">
    <property type="entry name" value="NAD(P)-binding Rossmann-fold domains"/>
    <property type="match status" value="1"/>
</dbReference>
<dbReference type="PANTHER" id="PTHR42760">
    <property type="entry name" value="SHORT-CHAIN DEHYDROGENASES/REDUCTASES FAMILY MEMBER"/>
    <property type="match status" value="1"/>
</dbReference>
<proteinExistence type="inferred from homology"/>
<sequence>MRFTGKVAVITGAGRGIGRAAALAFAREGAKVALCDVNQHACEEAVDAIRRCGGEAVGEQIDITDGSRVKGFMERAAGEFGTIDILVNNAGVLKDRLITDMTEEDWDSVVDVCLKGSFLCCKYAVPYMIKQSYGKIVNLSSRAYLGNPGQVNYSAAKAGVIGLTRALSKELGKHYITVNAVAPSLVATELVLSHPKFALLRDLQLKQTPIPRLGETEDVINAILFLASDESAFISGDVLHVSGGRKG</sequence>
<dbReference type="SMART" id="SM00822">
    <property type="entry name" value="PKS_KR"/>
    <property type="match status" value="1"/>
</dbReference>
<comment type="caution">
    <text evidence="3">The sequence shown here is derived from an EMBL/GenBank/DDBJ whole genome shotgun (WGS) entry which is preliminary data.</text>
</comment>
<dbReference type="InterPro" id="IPR036291">
    <property type="entry name" value="NAD(P)-bd_dom_sf"/>
</dbReference>
<dbReference type="Gene3D" id="3.40.50.720">
    <property type="entry name" value="NAD(P)-binding Rossmann-like Domain"/>
    <property type="match status" value="1"/>
</dbReference>
<dbReference type="EMBL" id="JAUOZS010000001">
    <property type="protein sequence ID" value="MDT8903453.1"/>
    <property type="molecule type" value="Genomic_DNA"/>
</dbReference>
<evidence type="ECO:0000259" key="2">
    <source>
        <dbReference type="SMART" id="SM00822"/>
    </source>
</evidence>
<protein>
    <submittedName>
        <fullName evidence="3">SDR family NAD(P)-dependent oxidoreductase</fullName>
    </submittedName>
</protein>
<dbReference type="NCBIfam" id="NF005559">
    <property type="entry name" value="PRK07231.1"/>
    <property type="match status" value="1"/>
</dbReference>
<keyword evidence="4" id="KW-1185">Reference proteome</keyword>
<dbReference type="InterPro" id="IPR057326">
    <property type="entry name" value="KR_dom"/>
</dbReference>
<dbReference type="PRINTS" id="PR00080">
    <property type="entry name" value="SDRFAMILY"/>
</dbReference>
<name>A0ABU3P4N9_9FIRM</name>